<evidence type="ECO:0000256" key="5">
    <source>
        <dbReference type="SAM" id="Phobius"/>
    </source>
</evidence>
<evidence type="ECO:0000256" key="1">
    <source>
        <dbReference type="ARBA" id="ARBA00004141"/>
    </source>
</evidence>
<dbReference type="NCBIfam" id="TIGR00367">
    <property type="entry name" value="calcium/sodium antiporter"/>
    <property type="match status" value="1"/>
</dbReference>
<dbReference type="GO" id="GO:0008273">
    <property type="term" value="F:calcium, potassium:sodium antiporter activity"/>
    <property type="evidence" value="ECO:0007669"/>
    <property type="project" value="TreeGrafter"/>
</dbReference>
<organism evidence="7 8">
    <name type="scientific">Candidatus Chloroploca asiatica</name>
    <dbReference type="NCBI Taxonomy" id="1506545"/>
    <lineage>
        <taxon>Bacteria</taxon>
        <taxon>Bacillati</taxon>
        <taxon>Chloroflexota</taxon>
        <taxon>Chloroflexia</taxon>
        <taxon>Chloroflexales</taxon>
        <taxon>Chloroflexineae</taxon>
        <taxon>Oscillochloridaceae</taxon>
        <taxon>Candidatus Chloroploca</taxon>
    </lineage>
</organism>
<comment type="caution">
    <text evidence="7">The sequence shown here is derived from an EMBL/GenBank/DDBJ whole genome shotgun (WGS) entry which is preliminary data.</text>
</comment>
<reference evidence="7 8" key="1">
    <citation type="submission" date="2016-05" db="EMBL/GenBank/DDBJ databases">
        <authorList>
            <person name="Lavstsen T."/>
            <person name="Jespersen J.S."/>
        </authorList>
    </citation>
    <scope>NUCLEOTIDE SEQUENCE [LARGE SCALE GENOMIC DNA]</scope>
    <source>
        <strain evidence="7 8">B7-9</strain>
    </source>
</reference>
<dbReference type="InterPro" id="IPR004837">
    <property type="entry name" value="NaCa_Exmemb"/>
</dbReference>
<keyword evidence="3 5" id="KW-1133">Transmembrane helix</keyword>
<gene>
    <name evidence="7" type="ORF">A9Q02_06090</name>
</gene>
<feature type="transmembrane region" description="Helical" evidence="5">
    <location>
        <begin position="329"/>
        <end position="351"/>
    </location>
</feature>
<evidence type="ECO:0000256" key="3">
    <source>
        <dbReference type="ARBA" id="ARBA00022989"/>
    </source>
</evidence>
<feature type="transmembrane region" description="Helical" evidence="5">
    <location>
        <begin position="128"/>
        <end position="147"/>
    </location>
</feature>
<dbReference type="PANTHER" id="PTHR10846:SF8">
    <property type="entry name" value="INNER MEMBRANE PROTEIN YRBG"/>
    <property type="match status" value="1"/>
</dbReference>
<feature type="transmembrane region" description="Helical" evidence="5">
    <location>
        <begin position="174"/>
        <end position="192"/>
    </location>
</feature>
<feature type="transmembrane region" description="Helical" evidence="5">
    <location>
        <begin position="389"/>
        <end position="408"/>
    </location>
</feature>
<feature type="transmembrane region" description="Helical" evidence="5">
    <location>
        <begin position="6"/>
        <end position="25"/>
    </location>
</feature>
<dbReference type="InterPro" id="IPR044880">
    <property type="entry name" value="NCX_ion-bd_dom_sf"/>
</dbReference>
<proteinExistence type="predicted"/>
<dbReference type="GO" id="GO:0005886">
    <property type="term" value="C:plasma membrane"/>
    <property type="evidence" value="ECO:0007669"/>
    <property type="project" value="TreeGrafter"/>
</dbReference>
<evidence type="ECO:0000256" key="2">
    <source>
        <dbReference type="ARBA" id="ARBA00022692"/>
    </source>
</evidence>
<dbReference type="PANTHER" id="PTHR10846">
    <property type="entry name" value="SODIUM/POTASSIUM/CALCIUM EXCHANGER"/>
    <property type="match status" value="1"/>
</dbReference>
<feature type="transmembrane region" description="Helical" evidence="5">
    <location>
        <begin position="32"/>
        <end position="50"/>
    </location>
</feature>
<feature type="transmembrane region" description="Helical" evidence="5">
    <location>
        <begin position="295"/>
        <end position="317"/>
    </location>
</feature>
<dbReference type="Gene3D" id="1.20.1420.30">
    <property type="entry name" value="NCX, central ion-binding region"/>
    <property type="match status" value="2"/>
</dbReference>
<sequence>MDWFTILLMLVTGLALLVAGGELLVRGASSVAAAFGISPLVIGLTVVAFGTSSPELAVSIQAGLAGNPDIAVGNVVGSNIFNVLLILGVCTLILPLLVSRQLVRREVPIMIGISFLLLLLAFDGKIGLLDGLLLFAGIVGYTGWSVIASRRETASAKGNEESVTIDTIAAKSPLWLGGAMAVLALAVAGFFFGWFNVAVVGLLAVGTVLFIAGSLFGKSGTTKGGDIAHQVGFITVGLGTLMLGADYLIDSSTTIARSLGVSNLIIGLTIVAAGTSLPELATSIIATIRKERDIAIGNIVGSNIFNILGILGLSAIVTPGGLNVNPQVISFDLPIMIAVAVACLPIFFTGFTIARWEGVFFLGSYVAYTAFLILVATNNPARETFQNTMLLVLSVVAVALLWTSVQFFRNTAKLTL</sequence>
<dbReference type="Proteomes" id="UP000220922">
    <property type="component" value="Unassembled WGS sequence"/>
</dbReference>
<dbReference type="GO" id="GO:0006874">
    <property type="term" value="P:intracellular calcium ion homeostasis"/>
    <property type="evidence" value="ECO:0007669"/>
    <property type="project" value="TreeGrafter"/>
</dbReference>
<keyword evidence="8" id="KW-1185">Reference proteome</keyword>
<dbReference type="OrthoDB" id="9794225at2"/>
<dbReference type="AlphaFoldDB" id="A0A2H3KGF8"/>
<dbReference type="EMBL" id="LYXE01000182">
    <property type="protein sequence ID" value="PDV96789.1"/>
    <property type="molecule type" value="Genomic_DNA"/>
</dbReference>
<feature type="transmembrane region" description="Helical" evidence="5">
    <location>
        <begin position="358"/>
        <end position="377"/>
    </location>
</feature>
<dbReference type="GO" id="GO:0005262">
    <property type="term" value="F:calcium channel activity"/>
    <property type="evidence" value="ECO:0007669"/>
    <property type="project" value="TreeGrafter"/>
</dbReference>
<feature type="domain" description="Sodium/calcium exchanger membrane region" evidence="6">
    <location>
        <begin position="230"/>
        <end position="373"/>
    </location>
</feature>
<evidence type="ECO:0000313" key="8">
    <source>
        <dbReference type="Proteomes" id="UP000220922"/>
    </source>
</evidence>
<feature type="transmembrane region" description="Helical" evidence="5">
    <location>
        <begin position="106"/>
        <end position="122"/>
    </location>
</feature>
<keyword evidence="4 5" id="KW-0472">Membrane</keyword>
<keyword evidence="2 5" id="KW-0812">Transmembrane</keyword>
<protein>
    <recommendedName>
        <fullName evidence="6">Sodium/calcium exchanger membrane region domain-containing protein</fullName>
    </recommendedName>
</protein>
<evidence type="ECO:0000256" key="4">
    <source>
        <dbReference type="ARBA" id="ARBA00023136"/>
    </source>
</evidence>
<dbReference type="RefSeq" id="WP_097655178.1">
    <property type="nucleotide sequence ID" value="NZ_LYXE01000182.1"/>
</dbReference>
<feature type="domain" description="Sodium/calcium exchanger membrane region" evidence="6">
    <location>
        <begin position="7"/>
        <end position="143"/>
    </location>
</feature>
<feature type="transmembrane region" description="Helical" evidence="5">
    <location>
        <begin position="228"/>
        <end position="249"/>
    </location>
</feature>
<feature type="transmembrane region" description="Helical" evidence="5">
    <location>
        <begin position="198"/>
        <end position="216"/>
    </location>
</feature>
<name>A0A2H3KGF8_9CHLR</name>
<dbReference type="Gene3D" id="6.10.280.80">
    <property type="entry name" value="NCX, peripheral helical region"/>
    <property type="match status" value="1"/>
</dbReference>
<dbReference type="Pfam" id="PF01699">
    <property type="entry name" value="Na_Ca_ex"/>
    <property type="match status" value="2"/>
</dbReference>
<accession>A0A2H3KGF8</accession>
<evidence type="ECO:0000313" key="7">
    <source>
        <dbReference type="EMBL" id="PDV96789.1"/>
    </source>
</evidence>
<comment type="subcellular location">
    <subcellularLocation>
        <location evidence="1">Membrane</location>
        <topology evidence="1">Multi-pass membrane protein</topology>
    </subcellularLocation>
</comment>
<evidence type="ECO:0000259" key="6">
    <source>
        <dbReference type="Pfam" id="PF01699"/>
    </source>
</evidence>
<feature type="transmembrane region" description="Helical" evidence="5">
    <location>
        <begin position="70"/>
        <end position="94"/>
    </location>
</feature>
<dbReference type="InterPro" id="IPR004481">
    <property type="entry name" value="K/Na/Ca-exchanger"/>
</dbReference>